<dbReference type="AlphaFoldDB" id="A0A1C3U1E6"/>
<dbReference type="Pfam" id="PF09722">
    <property type="entry name" value="Xre_MbcA_ParS_C"/>
    <property type="match status" value="1"/>
</dbReference>
<dbReference type="InterPro" id="IPR046847">
    <property type="entry name" value="Xre-like_HTH"/>
</dbReference>
<evidence type="ECO:0000259" key="2">
    <source>
        <dbReference type="Pfam" id="PF20432"/>
    </source>
</evidence>
<dbReference type="OrthoDB" id="8481084at2"/>
<sequence length="127" mass="13575">MAKAQIAGHSAPGEAAVITKAVVNAAERLGLNARILAAVIGVSEATVSRMKRQDHLLERDSKPFELAVLFVRLFRSLDAIVGGDEMVAREWLRNGNLALGAAPQDKITSISGLTDVLAYLDARRALI</sequence>
<evidence type="ECO:0000313" key="3">
    <source>
        <dbReference type="EMBL" id="SCB09291.1"/>
    </source>
</evidence>
<organism evidence="3 4">
    <name type="scientific">Rhizobium lusitanum</name>
    <dbReference type="NCBI Taxonomy" id="293958"/>
    <lineage>
        <taxon>Bacteria</taxon>
        <taxon>Pseudomonadati</taxon>
        <taxon>Pseudomonadota</taxon>
        <taxon>Alphaproteobacteria</taxon>
        <taxon>Hyphomicrobiales</taxon>
        <taxon>Rhizobiaceae</taxon>
        <taxon>Rhizobium/Agrobacterium group</taxon>
        <taxon>Rhizobium</taxon>
    </lineage>
</organism>
<dbReference type="InterPro" id="IPR024467">
    <property type="entry name" value="Xre/MbcA/ParS-like_toxin-bd"/>
</dbReference>
<evidence type="ECO:0000259" key="1">
    <source>
        <dbReference type="Pfam" id="PF09722"/>
    </source>
</evidence>
<dbReference type="Proteomes" id="UP000199205">
    <property type="component" value="Unassembled WGS sequence"/>
</dbReference>
<dbReference type="GO" id="GO:0003677">
    <property type="term" value="F:DNA binding"/>
    <property type="evidence" value="ECO:0007669"/>
    <property type="project" value="InterPro"/>
</dbReference>
<feature type="domain" description="Antitoxin Xre-like helix-turn-helix" evidence="2">
    <location>
        <begin position="14"/>
        <end position="72"/>
    </location>
</feature>
<accession>A0A1C3U1E6</accession>
<dbReference type="EMBL" id="FMAF01000001">
    <property type="protein sequence ID" value="SCB09291.1"/>
    <property type="molecule type" value="Genomic_DNA"/>
</dbReference>
<dbReference type="Pfam" id="PF20432">
    <property type="entry name" value="Xre-like-HTH"/>
    <property type="match status" value="1"/>
</dbReference>
<dbReference type="RefSeq" id="WP_092572890.1">
    <property type="nucleotide sequence ID" value="NZ_FMAF01000001.1"/>
</dbReference>
<protein>
    <submittedName>
        <fullName evidence="3">Uncharacterized protein</fullName>
    </submittedName>
</protein>
<gene>
    <name evidence="3" type="ORF">GA0061101_101338</name>
</gene>
<feature type="domain" description="Antitoxin Xre/MbcA/ParS-like toxin-binding" evidence="1">
    <location>
        <begin position="76"/>
        <end position="124"/>
    </location>
</feature>
<evidence type="ECO:0000313" key="4">
    <source>
        <dbReference type="Proteomes" id="UP000199205"/>
    </source>
</evidence>
<reference evidence="3 4" key="1">
    <citation type="submission" date="2016-08" db="EMBL/GenBank/DDBJ databases">
        <authorList>
            <person name="Seilhamer J.J."/>
        </authorList>
    </citation>
    <scope>NUCLEOTIDE SEQUENCE [LARGE SCALE GENOMIC DNA]</scope>
    <source>
        <strain evidence="3 4">P1-7</strain>
    </source>
</reference>
<proteinExistence type="predicted"/>
<name>A0A1C3U1E6_9HYPH</name>